<keyword evidence="2" id="KW-1185">Reference proteome</keyword>
<organism evidence="1 2">
    <name type="scientific">Scutellospora calospora</name>
    <dbReference type="NCBI Taxonomy" id="85575"/>
    <lineage>
        <taxon>Eukaryota</taxon>
        <taxon>Fungi</taxon>
        <taxon>Fungi incertae sedis</taxon>
        <taxon>Mucoromycota</taxon>
        <taxon>Glomeromycotina</taxon>
        <taxon>Glomeromycetes</taxon>
        <taxon>Diversisporales</taxon>
        <taxon>Gigasporaceae</taxon>
        <taxon>Scutellospora</taxon>
    </lineage>
</organism>
<reference evidence="1" key="1">
    <citation type="submission" date="2021-06" db="EMBL/GenBank/DDBJ databases">
        <authorList>
            <person name="Kallberg Y."/>
            <person name="Tangrot J."/>
            <person name="Rosling A."/>
        </authorList>
    </citation>
    <scope>NUCLEOTIDE SEQUENCE</scope>
    <source>
        <strain evidence="1">AU212A</strain>
    </source>
</reference>
<name>A0ACA9L348_9GLOM</name>
<dbReference type="Proteomes" id="UP000789860">
    <property type="component" value="Unassembled WGS sequence"/>
</dbReference>
<evidence type="ECO:0000313" key="1">
    <source>
        <dbReference type="EMBL" id="CAG8506306.1"/>
    </source>
</evidence>
<gene>
    <name evidence="1" type="ORF">SCALOS_LOCUS3464</name>
</gene>
<protein>
    <submittedName>
        <fullName evidence="1">8239_t:CDS:1</fullName>
    </submittedName>
</protein>
<proteinExistence type="predicted"/>
<comment type="caution">
    <text evidence="1">The sequence shown here is derived from an EMBL/GenBank/DDBJ whole genome shotgun (WGS) entry which is preliminary data.</text>
</comment>
<accession>A0ACA9L348</accession>
<dbReference type="EMBL" id="CAJVPM010003836">
    <property type="protein sequence ID" value="CAG8506306.1"/>
    <property type="molecule type" value="Genomic_DNA"/>
</dbReference>
<sequence>MLQNINVKGSKLTNMLSATQEPKSIKVTEISDNEQNELSSPLVRPHTKKQKTLPFTISNDNNKEEMLYAFQTSQESKNIHNFLSMSLDEQEFNGYFPAEKKNLTIDDFNYTNKQNKMSKNIKKLIVFDKLSDSFWRIEYKEVVKELIPATLYPFPKE</sequence>
<evidence type="ECO:0000313" key="2">
    <source>
        <dbReference type="Proteomes" id="UP000789860"/>
    </source>
</evidence>